<sequence>GAENGEVAWDIYLFYGVKDQWIERLPQPIDWVHQLRNSRWASAGRFYQGDQLAQKIDDILEYLLQSM</sequence>
<gene>
    <name evidence="1" type="ORF">S03H2_15259</name>
</gene>
<accession>X1GZW3</accession>
<reference evidence="1" key="1">
    <citation type="journal article" date="2014" name="Front. Microbiol.">
        <title>High frequency of phylogenetically diverse reductive dehalogenase-homologous genes in deep subseafloor sedimentary metagenomes.</title>
        <authorList>
            <person name="Kawai M."/>
            <person name="Futagami T."/>
            <person name="Toyoda A."/>
            <person name="Takaki Y."/>
            <person name="Nishi S."/>
            <person name="Hori S."/>
            <person name="Arai W."/>
            <person name="Tsubouchi T."/>
            <person name="Morono Y."/>
            <person name="Uchiyama I."/>
            <person name="Ito T."/>
            <person name="Fujiyama A."/>
            <person name="Inagaki F."/>
            <person name="Takami H."/>
        </authorList>
    </citation>
    <scope>NUCLEOTIDE SEQUENCE</scope>
    <source>
        <strain evidence="1">Expedition CK06-06</strain>
    </source>
</reference>
<protein>
    <submittedName>
        <fullName evidence="1">Uncharacterized protein</fullName>
    </submittedName>
</protein>
<proteinExistence type="predicted"/>
<dbReference type="AlphaFoldDB" id="X1GZW3"/>
<dbReference type="EMBL" id="BARU01007750">
    <property type="protein sequence ID" value="GAH47149.1"/>
    <property type="molecule type" value="Genomic_DNA"/>
</dbReference>
<evidence type="ECO:0000313" key="1">
    <source>
        <dbReference type="EMBL" id="GAH47149.1"/>
    </source>
</evidence>
<organism evidence="1">
    <name type="scientific">marine sediment metagenome</name>
    <dbReference type="NCBI Taxonomy" id="412755"/>
    <lineage>
        <taxon>unclassified sequences</taxon>
        <taxon>metagenomes</taxon>
        <taxon>ecological metagenomes</taxon>
    </lineage>
</organism>
<feature type="non-terminal residue" evidence="1">
    <location>
        <position position="1"/>
    </location>
</feature>
<comment type="caution">
    <text evidence="1">The sequence shown here is derived from an EMBL/GenBank/DDBJ whole genome shotgun (WGS) entry which is preliminary data.</text>
</comment>
<name>X1GZW3_9ZZZZ</name>